<proteinExistence type="predicted"/>
<comment type="caution">
    <text evidence="1">The sequence shown here is derived from an EMBL/GenBank/DDBJ whole genome shotgun (WGS) entry which is preliminary data.</text>
</comment>
<protein>
    <submittedName>
        <fullName evidence="1">Uncharacterized protein</fullName>
    </submittedName>
</protein>
<accession>A0ACB9QWI2</accession>
<dbReference type="Proteomes" id="UP001057402">
    <property type="component" value="Chromosome 5"/>
</dbReference>
<evidence type="ECO:0000313" key="2">
    <source>
        <dbReference type="Proteomes" id="UP001057402"/>
    </source>
</evidence>
<name>A0ACB9QWI2_9MYRT</name>
<evidence type="ECO:0000313" key="1">
    <source>
        <dbReference type="EMBL" id="KAI4371004.1"/>
    </source>
</evidence>
<organism evidence="1 2">
    <name type="scientific">Melastoma candidum</name>
    <dbReference type="NCBI Taxonomy" id="119954"/>
    <lineage>
        <taxon>Eukaryota</taxon>
        <taxon>Viridiplantae</taxon>
        <taxon>Streptophyta</taxon>
        <taxon>Embryophyta</taxon>
        <taxon>Tracheophyta</taxon>
        <taxon>Spermatophyta</taxon>
        <taxon>Magnoliopsida</taxon>
        <taxon>eudicotyledons</taxon>
        <taxon>Gunneridae</taxon>
        <taxon>Pentapetalae</taxon>
        <taxon>rosids</taxon>
        <taxon>malvids</taxon>
        <taxon>Myrtales</taxon>
        <taxon>Melastomataceae</taxon>
        <taxon>Melastomatoideae</taxon>
        <taxon>Melastomateae</taxon>
        <taxon>Melastoma</taxon>
    </lineage>
</organism>
<dbReference type="EMBL" id="CM042884">
    <property type="protein sequence ID" value="KAI4371004.1"/>
    <property type="molecule type" value="Genomic_DNA"/>
</dbReference>
<keyword evidence="2" id="KW-1185">Reference proteome</keyword>
<gene>
    <name evidence="1" type="ORF">MLD38_019285</name>
</gene>
<sequence length="244" mass="27679">MEVEGLLQIFDRCWFESDIFDTRKSKSSDTAETVPNDNLSINHTLSHMLSRVPTVLVRSKSEQLESETIFSPAGSVSPNSVLRSLPGAGKLKSIPSGKEARVEEGEEVVEAVSVKERRKRTGRREGKRTTSKSMSELEFEEVKGFMDLGFVFSEEDKDSSLAEIIPGLHQLGKVPDEEKQGESGTVSRPYLSESWEWWERRKEEEEEERRRQLSMHWEVPASGNASDIKRSLRLWAHNVASAVR</sequence>
<reference evidence="2" key="1">
    <citation type="journal article" date="2023" name="Front. Plant Sci.">
        <title>Chromosomal-level genome assembly of Melastoma candidum provides insights into trichome evolution.</title>
        <authorList>
            <person name="Zhong Y."/>
            <person name="Wu W."/>
            <person name="Sun C."/>
            <person name="Zou P."/>
            <person name="Liu Y."/>
            <person name="Dai S."/>
            <person name="Zhou R."/>
        </authorList>
    </citation>
    <scope>NUCLEOTIDE SEQUENCE [LARGE SCALE GENOMIC DNA]</scope>
</reference>